<proteinExistence type="inferred from homology"/>
<dbReference type="SUPFAM" id="SSF56954">
    <property type="entry name" value="Outer membrane efflux proteins (OEP)"/>
    <property type="match status" value="1"/>
</dbReference>
<comment type="caution">
    <text evidence="10">The sequence shown here is derived from an EMBL/GenBank/DDBJ whole genome shotgun (WGS) entry which is preliminary data.</text>
</comment>
<evidence type="ECO:0000256" key="6">
    <source>
        <dbReference type="ARBA" id="ARBA00023136"/>
    </source>
</evidence>
<evidence type="ECO:0000313" key="10">
    <source>
        <dbReference type="EMBL" id="RXK14988.1"/>
    </source>
</evidence>
<keyword evidence="6" id="KW-0472">Membrane</keyword>
<evidence type="ECO:0000256" key="1">
    <source>
        <dbReference type="ARBA" id="ARBA00004442"/>
    </source>
</evidence>
<reference evidence="10 11" key="1">
    <citation type="submission" date="2017-09" db="EMBL/GenBank/DDBJ databases">
        <title>Genomics of the genus Arcobacter.</title>
        <authorList>
            <person name="Perez-Cataluna A."/>
            <person name="Figueras M.J."/>
            <person name="Salas-Masso N."/>
        </authorList>
    </citation>
    <scope>NUCLEOTIDE SEQUENCE [LARGE SCALE GENOMIC DNA]</scope>
    <source>
        <strain evidence="10 11">CECT 7386</strain>
    </source>
</reference>
<dbReference type="InterPro" id="IPR018392">
    <property type="entry name" value="LysM"/>
</dbReference>
<dbReference type="GO" id="GO:0009279">
    <property type="term" value="C:cell outer membrane"/>
    <property type="evidence" value="ECO:0007669"/>
    <property type="project" value="UniProtKB-SubCell"/>
</dbReference>
<evidence type="ECO:0000256" key="7">
    <source>
        <dbReference type="ARBA" id="ARBA00023237"/>
    </source>
</evidence>
<dbReference type="Gene3D" id="1.20.1600.10">
    <property type="entry name" value="Outer membrane efflux proteins (OEP)"/>
    <property type="match status" value="1"/>
</dbReference>
<gene>
    <name evidence="10" type="ORF">CP985_10850</name>
</gene>
<sequence length="550" mass="63593">MKGLIMKKILIPIVLFFSTSVLNALSLKDSVEKALTNNPDILAERKNQEAYKLYVDEKESKYLPTLDFNAYLERSKVKDKYNDRPHTSGIKDGYNAGLTLRQLIYDGGLTPSEVRQMEHENLANKFRSLNAIENTILETANSYVTLVKFDELINLSYDLIKTNEKNLTIAKEKEQISGEVLETYQVSSKLQFATDKYYEEKNSRKEQLNALKKYVGIDVDGKVCRPIIDEKVFPKDIEATVKEAILKNHQIKEQIEKIKSQREKIAQNNSSFLPKINFELKVSTDNDLELPENGIENEAYARINFDWNLYNGGANKVKTKQEKIFLQEQKKTLDVITEKIVEDIKNQHQKFYNNKKRIEVLKKYIDANANIVEVYKNEFEAGTRTFVDILNAETELYQSIQSLIYREYDLYSNYYGLLYNLSLLTPTLLTQENQNCEVIKPKVYKISPDIKKEEFSDELKELLETNVSEIIGKELKTSDISQYNKKNTTNTTIPNNTVKADIKHKVKYGDTLFSISRKYNITVKNLMFANNLTSNSIKAGETLVIKYFDN</sequence>
<evidence type="ECO:0000259" key="9">
    <source>
        <dbReference type="PROSITE" id="PS51782"/>
    </source>
</evidence>
<organism evidence="10 11">
    <name type="scientific">Malaciobacter mytili LMG 24559</name>
    <dbReference type="NCBI Taxonomy" id="1032238"/>
    <lineage>
        <taxon>Bacteria</taxon>
        <taxon>Pseudomonadati</taxon>
        <taxon>Campylobacterota</taxon>
        <taxon>Epsilonproteobacteria</taxon>
        <taxon>Campylobacterales</taxon>
        <taxon>Arcobacteraceae</taxon>
        <taxon>Malaciobacter</taxon>
    </lineage>
</organism>
<accession>A0AAX2AG38</accession>
<protein>
    <submittedName>
        <fullName evidence="10">Transporter</fullName>
    </submittedName>
</protein>
<dbReference type="SUPFAM" id="SSF54106">
    <property type="entry name" value="LysM domain"/>
    <property type="match status" value="1"/>
</dbReference>
<dbReference type="Pfam" id="PF01476">
    <property type="entry name" value="LysM"/>
    <property type="match status" value="1"/>
</dbReference>
<feature type="coiled-coil region" evidence="8">
    <location>
        <begin position="241"/>
        <end position="268"/>
    </location>
</feature>
<dbReference type="GO" id="GO:0015562">
    <property type="term" value="F:efflux transmembrane transporter activity"/>
    <property type="evidence" value="ECO:0007669"/>
    <property type="project" value="InterPro"/>
</dbReference>
<dbReference type="InterPro" id="IPR051906">
    <property type="entry name" value="TolC-like"/>
</dbReference>
<dbReference type="InterPro" id="IPR036779">
    <property type="entry name" value="LysM_dom_sf"/>
</dbReference>
<dbReference type="PANTHER" id="PTHR30026">
    <property type="entry name" value="OUTER MEMBRANE PROTEIN TOLC"/>
    <property type="match status" value="1"/>
</dbReference>
<comment type="subcellular location">
    <subcellularLocation>
        <location evidence="1">Cell outer membrane</location>
    </subcellularLocation>
</comment>
<evidence type="ECO:0000256" key="5">
    <source>
        <dbReference type="ARBA" id="ARBA00022692"/>
    </source>
</evidence>
<dbReference type="InterPro" id="IPR003423">
    <property type="entry name" value="OMP_efflux"/>
</dbReference>
<keyword evidence="5" id="KW-0812">Transmembrane</keyword>
<dbReference type="GO" id="GO:0015288">
    <property type="term" value="F:porin activity"/>
    <property type="evidence" value="ECO:0007669"/>
    <property type="project" value="TreeGrafter"/>
</dbReference>
<dbReference type="PANTHER" id="PTHR30026:SF20">
    <property type="entry name" value="OUTER MEMBRANE PROTEIN TOLC"/>
    <property type="match status" value="1"/>
</dbReference>
<dbReference type="EMBL" id="NXID01000045">
    <property type="protein sequence ID" value="RXK14988.1"/>
    <property type="molecule type" value="Genomic_DNA"/>
</dbReference>
<dbReference type="AlphaFoldDB" id="A0AAX2AG38"/>
<keyword evidence="8" id="KW-0175">Coiled coil</keyword>
<name>A0AAX2AG38_9BACT</name>
<keyword evidence="4" id="KW-1134">Transmembrane beta strand</keyword>
<keyword evidence="11" id="KW-1185">Reference proteome</keyword>
<evidence type="ECO:0000256" key="3">
    <source>
        <dbReference type="ARBA" id="ARBA00022448"/>
    </source>
</evidence>
<dbReference type="Gene3D" id="3.10.350.10">
    <property type="entry name" value="LysM domain"/>
    <property type="match status" value="1"/>
</dbReference>
<keyword evidence="7" id="KW-0998">Cell outer membrane</keyword>
<evidence type="ECO:0000256" key="8">
    <source>
        <dbReference type="SAM" id="Coils"/>
    </source>
</evidence>
<dbReference type="SMART" id="SM00257">
    <property type="entry name" value="LysM"/>
    <property type="match status" value="1"/>
</dbReference>
<dbReference type="Proteomes" id="UP000290092">
    <property type="component" value="Unassembled WGS sequence"/>
</dbReference>
<dbReference type="GO" id="GO:1990281">
    <property type="term" value="C:efflux pump complex"/>
    <property type="evidence" value="ECO:0007669"/>
    <property type="project" value="TreeGrafter"/>
</dbReference>
<comment type="similarity">
    <text evidence="2">Belongs to the outer membrane factor (OMF) (TC 1.B.17) family.</text>
</comment>
<dbReference type="CDD" id="cd00118">
    <property type="entry name" value="LysM"/>
    <property type="match status" value="1"/>
</dbReference>
<evidence type="ECO:0000256" key="4">
    <source>
        <dbReference type="ARBA" id="ARBA00022452"/>
    </source>
</evidence>
<evidence type="ECO:0000313" key="11">
    <source>
        <dbReference type="Proteomes" id="UP000290092"/>
    </source>
</evidence>
<feature type="domain" description="LysM" evidence="9">
    <location>
        <begin position="502"/>
        <end position="545"/>
    </location>
</feature>
<dbReference type="Pfam" id="PF02321">
    <property type="entry name" value="OEP"/>
    <property type="match status" value="2"/>
</dbReference>
<keyword evidence="3" id="KW-0813">Transport</keyword>
<evidence type="ECO:0000256" key="2">
    <source>
        <dbReference type="ARBA" id="ARBA00007613"/>
    </source>
</evidence>
<dbReference type="PROSITE" id="PS51782">
    <property type="entry name" value="LYSM"/>
    <property type="match status" value="1"/>
</dbReference>